<gene>
    <name evidence="2" type="ORF">K1W69_11230</name>
</gene>
<dbReference type="SUPFAM" id="SSF55729">
    <property type="entry name" value="Acyl-CoA N-acyltransferases (Nat)"/>
    <property type="match status" value="1"/>
</dbReference>
<protein>
    <submittedName>
        <fullName evidence="2">GNAT family N-acetyltransferase</fullName>
    </submittedName>
</protein>
<feature type="domain" description="N-acetyltransferase" evidence="1">
    <location>
        <begin position="49"/>
        <end position="184"/>
    </location>
</feature>
<proteinExistence type="predicted"/>
<dbReference type="Proteomes" id="UP001196509">
    <property type="component" value="Unassembled WGS sequence"/>
</dbReference>
<dbReference type="AlphaFoldDB" id="A0AAE3CZV4"/>
<accession>A0AAE3CZV4</accession>
<keyword evidence="3" id="KW-1185">Reference proteome</keyword>
<reference evidence="2" key="1">
    <citation type="submission" date="2021-08" db="EMBL/GenBank/DDBJ databases">
        <title>Hoeflea bacterium WL0058 sp. nov., isolated from the sediment.</title>
        <authorList>
            <person name="Wang L."/>
            <person name="Zhang D."/>
        </authorList>
    </citation>
    <scope>NUCLEOTIDE SEQUENCE</scope>
    <source>
        <strain evidence="2">WL0058</strain>
    </source>
</reference>
<dbReference type="GO" id="GO:0016747">
    <property type="term" value="F:acyltransferase activity, transferring groups other than amino-acyl groups"/>
    <property type="evidence" value="ECO:0007669"/>
    <property type="project" value="InterPro"/>
</dbReference>
<organism evidence="2 3">
    <name type="scientific">Flavimaribacter sediminis</name>
    <dbReference type="NCBI Taxonomy" id="2865987"/>
    <lineage>
        <taxon>Bacteria</taxon>
        <taxon>Pseudomonadati</taxon>
        <taxon>Pseudomonadota</taxon>
        <taxon>Alphaproteobacteria</taxon>
        <taxon>Hyphomicrobiales</taxon>
        <taxon>Rhizobiaceae</taxon>
        <taxon>Flavimaribacter</taxon>
    </lineage>
</organism>
<evidence type="ECO:0000313" key="3">
    <source>
        <dbReference type="Proteomes" id="UP001196509"/>
    </source>
</evidence>
<dbReference type="RefSeq" id="WP_220228442.1">
    <property type="nucleotide sequence ID" value="NZ_JAICBX010000002.1"/>
</dbReference>
<dbReference type="InterPro" id="IPR016181">
    <property type="entry name" value="Acyl_CoA_acyltransferase"/>
</dbReference>
<sequence>MLTFATVLLLSRLLIFTSSHLTVRLALVNAELARLNLQYISDSIVDLVRLRKWHSSDVEWYSRLIADPDVMRLIGDGKPRTADAAALEIERFQHEQKTLGHSRWVGYVLETGEPIGFIGFSERRGEIDWGGRAFRKFWGTRYMVCSAILALDHGLTCCNVPQAVAVIDKTNHSTLGLNAKLGFRECGEGLYFNRRHNRQSINRGVYITQTRQSNMALLKRLSRVGRSLTVPPHARAEFEARC</sequence>
<comment type="caution">
    <text evidence="2">The sequence shown here is derived from an EMBL/GenBank/DDBJ whole genome shotgun (WGS) entry which is preliminary data.</text>
</comment>
<evidence type="ECO:0000313" key="2">
    <source>
        <dbReference type="EMBL" id="MBW8637760.1"/>
    </source>
</evidence>
<dbReference type="Gene3D" id="3.40.630.30">
    <property type="match status" value="1"/>
</dbReference>
<dbReference type="PANTHER" id="PTHR43792">
    <property type="entry name" value="GNAT FAMILY, PUTATIVE (AFU_ORTHOLOGUE AFUA_3G00765)-RELATED-RELATED"/>
    <property type="match status" value="1"/>
</dbReference>
<dbReference type="EMBL" id="JAICBX010000002">
    <property type="protein sequence ID" value="MBW8637760.1"/>
    <property type="molecule type" value="Genomic_DNA"/>
</dbReference>
<dbReference type="InterPro" id="IPR000182">
    <property type="entry name" value="GNAT_dom"/>
</dbReference>
<dbReference type="InterPro" id="IPR051531">
    <property type="entry name" value="N-acetyltransferase"/>
</dbReference>
<dbReference type="Pfam" id="PF13302">
    <property type="entry name" value="Acetyltransf_3"/>
    <property type="match status" value="1"/>
</dbReference>
<evidence type="ECO:0000259" key="1">
    <source>
        <dbReference type="Pfam" id="PF13302"/>
    </source>
</evidence>
<dbReference type="PANTHER" id="PTHR43792:SF1">
    <property type="entry name" value="N-ACETYLTRANSFERASE DOMAIN-CONTAINING PROTEIN"/>
    <property type="match status" value="1"/>
</dbReference>
<name>A0AAE3CZV4_9HYPH</name>